<dbReference type="Proteomes" id="UP000250241">
    <property type="component" value="Chromosome"/>
</dbReference>
<evidence type="ECO:0000313" key="2">
    <source>
        <dbReference type="Proteomes" id="UP000250241"/>
    </source>
</evidence>
<gene>
    <name evidence="1" type="ORF">RA11412_0815</name>
</gene>
<accession>A0A2Z5QY06</accession>
<evidence type="ECO:0000313" key="1">
    <source>
        <dbReference type="EMBL" id="BAV87114.1"/>
    </source>
</evidence>
<proteinExistence type="predicted"/>
<dbReference type="GeneID" id="93861562"/>
<name>A0A2Z5QY06_9MICC</name>
<dbReference type="KEGG" id="raj:RA11412_0815"/>
<reference evidence="1 2" key="1">
    <citation type="submission" date="2016-10" db="EMBL/GenBank/DDBJ databases">
        <title>Genome sequence of Rothia aeria strain JCM11412.</title>
        <authorList>
            <person name="Nambu T."/>
        </authorList>
    </citation>
    <scope>NUCLEOTIDE SEQUENCE [LARGE SCALE GENOMIC DNA]</scope>
    <source>
        <strain evidence="1 2">JCM 11412</strain>
    </source>
</reference>
<dbReference type="EMBL" id="AP017895">
    <property type="protein sequence ID" value="BAV87114.1"/>
    <property type="molecule type" value="Genomic_DNA"/>
</dbReference>
<dbReference type="RefSeq" id="WP_128087424.1">
    <property type="nucleotide sequence ID" value="NZ_CP068102.1"/>
</dbReference>
<keyword evidence="2" id="KW-1185">Reference proteome</keyword>
<protein>
    <submittedName>
        <fullName evidence="1">Dihydroxy-acid dehydratase</fullName>
    </submittedName>
</protein>
<organism evidence="1 2">
    <name type="scientific">Rothia aeria</name>
    <dbReference type="NCBI Taxonomy" id="172042"/>
    <lineage>
        <taxon>Bacteria</taxon>
        <taxon>Bacillati</taxon>
        <taxon>Actinomycetota</taxon>
        <taxon>Actinomycetes</taxon>
        <taxon>Micrococcales</taxon>
        <taxon>Micrococcaceae</taxon>
        <taxon>Rothia</taxon>
    </lineage>
</organism>
<dbReference type="AlphaFoldDB" id="A0A2Z5QY06"/>
<sequence>MDNVLLWNRLNIKPMLLRRKAKGALPWKPTKPRERQVSNALKVYGMLAASADKGGVRILPEGY</sequence>